<dbReference type="GO" id="GO:0006310">
    <property type="term" value="P:DNA recombination"/>
    <property type="evidence" value="ECO:0007669"/>
    <property type="project" value="UniProtKB-UniRule"/>
</dbReference>
<keyword evidence="10" id="KW-0067">ATP-binding</keyword>
<feature type="domain" description="Helicase ATP-binding" evidence="18">
    <location>
        <begin position="46"/>
        <end position="214"/>
    </location>
</feature>
<keyword evidence="7" id="KW-0378">Hydrolase</keyword>
<dbReference type="RefSeq" id="WP_008489718.1">
    <property type="nucleotide sequence ID" value="NZ_AMRG01000017.1"/>
</dbReference>
<dbReference type="Gene3D" id="1.10.150.80">
    <property type="entry name" value="HRDC domain"/>
    <property type="match status" value="1"/>
</dbReference>
<dbReference type="GO" id="GO:0009432">
    <property type="term" value="P:SOS response"/>
    <property type="evidence" value="ECO:0007669"/>
    <property type="project" value="UniProtKB-UniRule"/>
</dbReference>
<dbReference type="Gene3D" id="1.10.10.10">
    <property type="entry name" value="Winged helix-like DNA-binding domain superfamily/Winged helix DNA-binding domain"/>
    <property type="match status" value="1"/>
</dbReference>
<dbReference type="GO" id="GO:0016787">
    <property type="term" value="F:hydrolase activity"/>
    <property type="evidence" value="ECO:0007669"/>
    <property type="project" value="UniProtKB-KW"/>
</dbReference>
<dbReference type="Gene3D" id="3.40.50.300">
    <property type="entry name" value="P-loop containing nucleotide triphosphate hydrolases"/>
    <property type="match status" value="2"/>
</dbReference>
<dbReference type="SMART" id="SM00341">
    <property type="entry name" value="HRDC"/>
    <property type="match status" value="1"/>
</dbReference>
<dbReference type="GO" id="GO:0006281">
    <property type="term" value="P:DNA repair"/>
    <property type="evidence" value="ECO:0007669"/>
    <property type="project" value="UniProtKB-KW"/>
</dbReference>
<keyword evidence="4" id="KW-0479">Metal-binding</keyword>
<dbReference type="InterPro" id="IPR004589">
    <property type="entry name" value="DNA_helicase_ATP-dep_RecQ"/>
</dbReference>
<evidence type="ECO:0000256" key="7">
    <source>
        <dbReference type="ARBA" id="ARBA00022801"/>
    </source>
</evidence>
<dbReference type="InterPro" id="IPR010997">
    <property type="entry name" value="HRDC-like_sf"/>
</dbReference>
<keyword evidence="11" id="KW-0238">DNA-binding</keyword>
<dbReference type="FunFam" id="1.10.150.80:FF:000002">
    <property type="entry name" value="ATP-dependent DNA helicase RecQ"/>
    <property type="match status" value="1"/>
</dbReference>
<dbReference type="PROSITE" id="PS51192">
    <property type="entry name" value="HELICASE_ATP_BIND_1"/>
    <property type="match status" value="1"/>
</dbReference>
<protein>
    <recommendedName>
        <fullName evidence="16">DNA helicase RecQ</fullName>
        <ecNumber evidence="16">5.6.2.4</ecNumber>
    </recommendedName>
</protein>
<comment type="cofactor">
    <cofactor evidence="2">
        <name>Zn(2+)</name>
        <dbReference type="ChEBI" id="CHEBI:29105"/>
    </cofactor>
</comment>
<dbReference type="Pfam" id="PF16124">
    <property type="entry name" value="RecQ_Zn_bind"/>
    <property type="match status" value="1"/>
</dbReference>
<evidence type="ECO:0000256" key="8">
    <source>
        <dbReference type="ARBA" id="ARBA00022806"/>
    </source>
</evidence>
<accession>K2K1Q1</accession>
<proteinExistence type="inferred from homology"/>
<dbReference type="SMART" id="SM00490">
    <property type="entry name" value="HELICc"/>
    <property type="match status" value="1"/>
</dbReference>
<reference evidence="20 21" key="1">
    <citation type="journal article" date="2012" name="J. Bacteriol.">
        <title>Genome Sequence of Idiomarina xiamenensis Type Strain 10-D-4.</title>
        <authorList>
            <person name="Lai Q."/>
            <person name="Wang L."/>
            <person name="Wang W."/>
            <person name="Shao Z."/>
        </authorList>
    </citation>
    <scope>NUCLEOTIDE SEQUENCE [LARGE SCALE GENOMIC DNA]</scope>
    <source>
        <strain evidence="20 21">10-D-4</strain>
    </source>
</reference>
<dbReference type="FunFam" id="3.40.50.300:FF:000156">
    <property type="entry name" value="ATP-dependent DNA helicase recQ"/>
    <property type="match status" value="1"/>
</dbReference>
<name>K2K1Q1_9GAMM</name>
<dbReference type="SUPFAM" id="SSF47819">
    <property type="entry name" value="HRDC-like"/>
    <property type="match status" value="1"/>
</dbReference>
<dbReference type="InterPro" id="IPR044876">
    <property type="entry name" value="HRDC_dom_sf"/>
</dbReference>
<dbReference type="OrthoDB" id="9760034at2"/>
<dbReference type="Pfam" id="PF00270">
    <property type="entry name" value="DEAD"/>
    <property type="match status" value="1"/>
</dbReference>
<dbReference type="FunFam" id="3.40.50.300:FF:000296">
    <property type="entry name" value="ATP-dependent DNA helicase RecQ"/>
    <property type="match status" value="1"/>
</dbReference>
<dbReference type="PROSITE" id="PS50967">
    <property type="entry name" value="HRDC"/>
    <property type="match status" value="1"/>
</dbReference>
<keyword evidence="8 20" id="KW-0347">Helicase</keyword>
<comment type="caution">
    <text evidence="20">The sequence shown here is derived from an EMBL/GenBank/DDBJ whole genome shotgun (WGS) entry which is preliminary data.</text>
</comment>
<dbReference type="GO" id="GO:0003677">
    <property type="term" value="F:DNA binding"/>
    <property type="evidence" value="ECO:0007669"/>
    <property type="project" value="UniProtKB-KW"/>
</dbReference>
<feature type="domain" description="Helicase C-terminal" evidence="19">
    <location>
        <begin position="235"/>
        <end position="383"/>
    </location>
</feature>
<evidence type="ECO:0000256" key="6">
    <source>
        <dbReference type="ARBA" id="ARBA00022763"/>
    </source>
</evidence>
<keyword evidence="21" id="KW-1185">Reference proteome</keyword>
<evidence type="ECO:0000313" key="21">
    <source>
        <dbReference type="Proteomes" id="UP000014115"/>
    </source>
</evidence>
<keyword evidence="9" id="KW-0862">Zinc</keyword>
<evidence type="ECO:0000256" key="13">
    <source>
        <dbReference type="ARBA" id="ARBA00023204"/>
    </source>
</evidence>
<comment type="similarity">
    <text evidence="3">Belongs to the helicase family. RecQ subfamily.</text>
</comment>
<evidence type="ECO:0000256" key="10">
    <source>
        <dbReference type="ARBA" id="ARBA00022840"/>
    </source>
</evidence>
<evidence type="ECO:0000256" key="1">
    <source>
        <dbReference type="ARBA" id="ARBA00001946"/>
    </source>
</evidence>
<dbReference type="NCBIfam" id="TIGR01389">
    <property type="entry name" value="recQ"/>
    <property type="match status" value="1"/>
</dbReference>
<dbReference type="InterPro" id="IPR032284">
    <property type="entry name" value="RecQ_Zn-bd"/>
</dbReference>
<feature type="domain" description="HRDC" evidence="17">
    <location>
        <begin position="540"/>
        <end position="620"/>
    </location>
</feature>
<dbReference type="InterPro" id="IPR027417">
    <property type="entry name" value="P-loop_NTPase"/>
</dbReference>
<dbReference type="Proteomes" id="UP000014115">
    <property type="component" value="Unassembled WGS sequence"/>
</dbReference>
<dbReference type="GO" id="GO:0030894">
    <property type="term" value="C:replisome"/>
    <property type="evidence" value="ECO:0007669"/>
    <property type="project" value="TreeGrafter"/>
</dbReference>
<evidence type="ECO:0000259" key="17">
    <source>
        <dbReference type="PROSITE" id="PS50967"/>
    </source>
</evidence>
<dbReference type="InterPro" id="IPR018982">
    <property type="entry name" value="RQC_domain"/>
</dbReference>
<evidence type="ECO:0000256" key="16">
    <source>
        <dbReference type="NCBIfam" id="TIGR01389"/>
    </source>
</evidence>
<dbReference type="GO" id="GO:0006260">
    <property type="term" value="P:DNA replication"/>
    <property type="evidence" value="ECO:0007669"/>
    <property type="project" value="InterPro"/>
</dbReference>
<dbReference type="PANTHER" id="PTHR13710:SF105">
    <property type="entry name" value="ATP-DEPENDENT DNA HELICASE Q1"/>
    <property type="match status" value="1"/>
</dbReference>
<dbReference type="AlphaFoldDB" id="K2K1Q1"/>
<dbReference type="EC" id="5.6.2.4" evidence="16"/>
<dbReference type="InterPro" id="IPR011545">
    <property type="entry name" value="DEAD/DEAH_box_helicase_dom"/>
</dbReference>
<dbReference type="InterPro" id="IPR001650">
    <property type="entry name" value="Helicase_C-like"/>
</dbReference>
<evidence type="ECO:0000256" key="11">
    <source>
        <dbReference type="ARBA" id="ARBA00023125"/>
    </source>
</evidence>
<dbReference type="InterPro" id="IPR002121">
    <property type="entry name" value="HRDC_dom"/>
</dbReference>
<dbReference type="PROSITE" id="PS51194">
    <property type="entry name" value="HELICASE_CTER"/>
    <property type="match status" value="1"/>
</dbReference>
<keyword evidence="6" id="KW-0227">DNA damage</keyword>
<dbReference type="InterPro" id="IPR014001">
    <property type="entry name" value="Helicase_ATP-bd"/>
</dbReference>
<sequence>MSSSQALFIHDSASSSQSLTSATELSELLAEVFGYQQFRDGQQAVMDAALQGRDSLVLMPTGGGKSLCYQLPAIAQTGLTLVISPLLSLMQDQVDALNTMGIAAAALHSGLAPEQSLQVLRQLQQGQLKLLYVSPERALQTSFIERLSSLSVGLLAVDEAHCISQWGHDFRPEYGQLGQLRQVLPNTPVMALTATADAATQHDIQQRLALQQPLVHRSSFDRPNIRYLVEEKYKPVKQLRDYVRKQRGAAGIVYCGSRKKVEELAERLQQDGVRAAAYHAGLPHELKETTLRNFVRDDVDVVVATVAFGMGINKPNVRFVVHFDVPRSIEAYYQETGRAGRDGIAAEAVLFYEQSDAAWIRRMIEEHDNEERRRVEVQKFNAMQAMAESQTCRRLVLLNYFNEYRHEPCGNCDICIDPPKQYDGSVDAQKALSCVYRVGQQFGIHHVIDVLRGSRSQRLQELKHDQLSTFAIGKEQSHEYWLSVIRQLIHRGLLIQNIQRHAALQLTEEARPVLRGEQTLMLAQPRINLVANKARVTDRGDYDKVLFRRLRQVRKSIADEEQVPPFVVFNDTSLVEMAQQLPTSASALLAITGVGQKKLERYGRDFLAAIEDYLDADNEHQLVP</sequence>
<evidence type="ECO:0000259" key="18">
    <source>
        <dbReference type="PROSITE" id="PS51192"/>
    </source>
</evidence>
<comment type="catalytic activity">
    <reaction evidence="15">
        <text>Couples ATP hydrolysis with the unwinding of duplex DNA by translocating in the 3'-5' direction.</text>
        <dbReference type="EC" id="5.6.2.4"/>
    </reaction>
</comment>
<dbReference type="Pfam" id="PF00271">
    <property type="entry name" value="Helicase_C"/>
    <property type="match status" value="1"/>
</dbReference>
<dbReference type="GO" id="GO:0043590">
    <property type="term" value="C:bacterial nucleoid"/>
    <property type="evidence" value="ECO:0007669"/>
    <property type="project" value="TreeGrafter"/>
</dbReference>
<dbReference type="SUPFAM" id="SSF52540">
    <property type="entry name" value="P-loop containing nucleoside triphosphate hydrolases"/>
    <property type="match status" value="2"/>
</dbReference>
<dbReference type="PANTHER" id="PTHR13710">
    <property type="entry name" value="DNA HELICASE RECQ FAMILY MEMBER"/>
    <property type="match status" value="1"/>
</dbReference>
<keyword evidence="12" id="KW-0233">DNA recombination</keyword>
<evidence type="ECO:0000256" key="12">
    <source>
        <dbReference type="ARBA" id="ARBA00023172"/>
    </source>
</evidence>
<dbReference type="FunFam" id="1.10.10.10:FF:000175">
    <property type="entry name" value="ATP-dependent DNA helicase RecQ"/>
    <property type="match status" value="1"/>
</dbReference>
<comment type="cofactor">
    <cofactor evidence="1">
        <name>Mg(2+)</name>
        <dbReference type="ChEBI" id="CHEBI:18420"/>
    </cofactor>
</comment>
<dbReference type="GO" id="GO:0046872">
    <property type="term" value="F:metal ion binding"/>
    <property type="evidence" value="ECO:0007669"/>
    <property type="project" value="UniProtKB-KW"/>
</dbReference>
<dbReference type="SMART" id="SM00956">
    <property type="entry name" value="RQC"/>
    <property type="match status" value="1"/>
</dbReference>
<evidence type="ECO:0000256" key="2">
    <source>
        <dbReference type="ARBA" id="ARBA00001947"/>
    </source>
</evidence>
<dbReference type="GO" id="GO:0043138">
    <property type="term" value="F:3'-5' DNA helicase activity"/>
    <property type="evidence" value="ECO:0007669"/>
    <property type="project" value="UniProtKB-EC"/>
</dbReference>
<dbReference type="Pfam" id="PF09382">
    <property type="entry name" value="RQC"/>
    <property type="match status" value="1"/>
</dbReference>
<evidence type="ECO:0000256" key="3">
    <source>
        <dbReference type="ARBA" id="ARBA00005446"/>
    </source>
</evidence>
<dbReference type="PATRIC" id="fig|740709.3.peg.2360"/>
<keyword evidence="14" id="KW-0413">Isomerase</keyword>
<dbReference type="Pfam" id="PF00570">
    <property type="entry name" value="HRDC"/>
    <property type="match status" value="1"/>
</dbReference>
<gene>
    <name evidence="20" type="ORF">A10D4_11681</name>
</gene>
<dbReference type="GO" id="GO:0005737">
    <property type="term" value="C:cytoplasm"/>
    <property type="evidence" value="ECO:0007669"/>
    <property type="project" value="TreeGrafter"/>
</dbReference>
<evidence type="ECO:0000256" key="5">
    <source>
        <dbReference type="ARBA" id="ARBA00022741"/>
    </source>
</evidence>
<dbReference type="InterPro" id="IPR006293">
    <property type="entry name" value="DNA_helicase_ATP-dep_RecQ_bac"/>
</dbReference>
<evidence type="ECO:0000256" key="4">
    <source>
        <dbReference type="ARBA" id="ARBA00022723"/>
    </source>
</evidence>
<dbReference type="GO" id="GO:0009378">
    <property type="term" value="F:four-way junction helicase activity"/>
    <property type="evidence" value="ECO:0007669"/>
    <property type="project" value="TreeGrafter"/>
</dbReference>
<dbReference type="InterPro" id="IPR036388">
    <property type="entry name" value="WH-like_DNA-bd_sf"/>
</dbReference>
<dbReference type="eggNOG" id="COG0514">
    <property type="taxonomic scope" value="Bacteria"/>
</dbReference>
<evidence type="ECO:0000256" key="15">
    <source>
        <dbReference type="ARBA" id="ARBA00034617"/>
    </source>
</evidence>
<dbReference type="CDD" id="cd17920">
    <property type="entry name" value="DEXHc_RecQ"/>
    <property type="match status" value="1"/>
</dbReference>
<keyword evidence="13" id="KW-0234">DNA repair</keyword>
<keyword evidence="5" id="KW-0547">Nucleotide-binding</keyword>
<dbReference type="NCBIfam" id="TIGR00614">
    <property type="entry name" value="recQ_fam"/>
    <property type="match status" value="1"/>
</dbReference>
<evidence type="ECO:0000313" key="20">
    <source>
        <dbReference type="EMBL" id="EKE80617.1"/>
    </source>
</evidence>
<dbReference type="SMART" id="SM00487">
    <property type="entry name" value="DEXDc"/>
    <property type="match status" value="1"/>
</dbReference>
<evidence type="ECO:0000256" key="14">
    <source>
        <dbReference type="ARBA" id="ARBA00023235"/>
    </source>
</evidence>
<dbReference type="STRING" id="740709.A10D4_11681"/>
<evidence type="ECO:0000259" key="19">
    <source>
        <dbReference type="PROSITE" id="PS51194"/>
    </source>
</evidence>
<evidence type="ECO:0000256" key="9">
    <source>
        <dbReference type="ARBA" id="ARBA00022833"/>
    </source>
</evidence>
<organism evidence="20 21">
    <name type="scientific">Idiomarina xiamenensis 10-D-4</name>
    <dbReference type="NCBI Taxonomy" id="740709"/>
    <lineage>
        <taxon>Bacteria</taxon>
        <taxon>Pseudomonadati</taxon>
        <taxon>Pseudomonadota</taxon>
        <taxon>Gammaproteobacteria</taxon>
        <taxon>Alteromonadales</taxon>
        <taxon>Idiomarinaceae</taxon>
        <taxon>Idiomarina</taxon>
    </lineage>
</organism>
<dbReference type="EMBL" id="AMRG01000017">
    <property type="protein sequence ID" value="EKE80617.1"/>
    <property type="molecule type" value="Genomic_DNA"/>
</dbReference>
<dbReference type="GO" id="GO:0005524">
    <property type="term" value="F:ATP binding"/>
    <property type="evidence" value="ECO:0007669"/>
    <property type="project" value="UniProtKB-KW"/>
</dbReference>